<sequence length="594" mass="60840">MLAKARRVDPADLGETPERLLDTTTYDGVTLAALYTPADQLPEPPLPGVHPFTRGRTALRDTTVGWGVRTRHGQGLGPGADAGAVNTAVLHDLENGSTSLWFTLGGEDLPHAALERALDGVFLDLAPVVLDAGAELVAAAEAFLAVLEHTDADLTEVHAHLGADPLTVLVRGGPDLLDEAVSLAVRAHEHTAALTSITVDGTVFHDAGAGDAQELGAALAAGVEYLRALTAGGLDVDAALGQLEFRVAATDEQFATTAKLRAGRTLWARVAEVVGGAPASGAAPQHAVTSAAMMSQRDPWVNMLRTTVAAFAAGVGGADAVTVLPFDSALPDGVPGVSDSFAARMARNTQLLLLEESHLGRVLDPAGGSYYVEQLTAALSEAAWAFFTELEAAGGFRAALASGLLAERIEATARARASDVARRRAPLTGVSEFPDLAEAPPTSTTEPAAPGALPVTRRAQPFEALRNRSDAHLETTGARPQVRLVALGPLAEHTLRLGWTTNLLAAGGIEAGPGAGPVAVLVGTDARYRSDGPDALAAARAAGATTVLLAGPPKAWPPDAPDQPDGNLAAGADAVAALARLLDTLTADTSEVPS</sequence>
<reference evidence="4" key="1">
    <citation type="submission" date="2022-10" db="EMBL/GenBank/DDBJ databases">
        <title>Rhodococcus sp.75.</title>
        <authorList>
            <person name="Sun M."/>
        </authorList>
    </citation>
    <scope>NUCLEOTIDE SEQUENCE</scope>
    <source>
        <strain evidence="4">75</strain>
    </source>
</reference>
<protein>
    <submittedName>
        <fullName evidence="4">Methylmalonyl-CoA mutase subunit beta</fullName>
    </submittedName>
</protein>
<dbReference type="SUPFAM" id="SSF51703">
    <property type="entry name" value="Cobalamin (vitamin B12)-dependent enzymes"/>
    <property type="match status" value="1"/>
</dbReference>
<dbReference type="Gene3D" id="3.20.20.240">
    <property type="entry name" value="Methylmalonyl-CoA mutase"/>
    <property type="match status" value="1"/>
</dbReference>
<organism evidence="4 5">
    <name type="scientific">Rhodococcus antarcticus</name>
    <dbReference type="NCBI Taxonomy" id="2987751"/>
    <lineage>
        <taxon>Bacteria</taxon>
        <taxon>Bacillati</taxon>
        <taxon>Actinomycetota</taxon>
        <taxon>Actinomycetes</taxon>
        <taxon>Mycobacteriales</taxon>
        <taxon>Nocardiaceae</taxon>
        <taxon>Rhodococcus</taxon>
    </lineage>
</organism>
<dbReference type="PANTHER" id="PTHR48101">
    <property type="entry name" value="METHYLMALONYL-COA MUTASE, MITOCHONDRIAL-RELATED"/>
    <property type="match status" value="1"/>
</dbReference>
<accession>A0ABY6P1D6</accession>
<keyword evidence="5" id="KW-1185">Reference proteome</keyword>
<dbReference type="InterPro" id="IPR016176">
    <property type="entry name" value="Cbl-dep_enz_cat"/>
</dbReference>
<evidence type="ECO:0000313" key="5">
    <source>
        <dbReference type="Proteomes" id="UP001164965"/>
    </source>
</evidence>
<evidence type="ECO:0000313" key="4">
    <source>
        <dbReference type="EMBL" id="UZJ25441.1"/>
    </source>
</evidence>
<dbReference type="Gene3D" id="3.40.50.280">
    <property type="entry name" value="Cobalamin-binding domain"/>
    <property type="match status" value="1"/>
</dbReference>
<dbReference type="Proteomes" id="UP001164965">
    <property type="component" value="Chromosome"/>
</dbReference>
<evidence type="ECO:0000259" key="3">
    <source>
        <dbReference type="Pfam" id="PF01642"/>
    </source>
</evidence>
<evidence type="ECO:0000256" key="2">
    <source>
        <dbReference type="SAM" id="MobiDB-lite"/>
    </source>
</evidence>
<proteinExistence type="predicted"/>
<evidence type="ECO:0000256" key="1">
    <source>
        <dbReference type="ARBA" id="ARBA00011870"/>
    </source>
</evidence>
<feature type="domain" description="Methylmalonyl-CoA mutase alpha/beta chain catalytic" evidence="3">
    <location>
        <begin position="114"/>
        <end position="441"/>
    </location>
</feature>
<name>A0ABY6P1D6_9NOCA</name>
<dbReference type="RefSeq" id="WP_265383546.1">
    <property type="nucleotide sequence ID" value="NZ_CP110615.1"/>
</dbReference>
<dbReference type="CDD" id="cd03677">
    <property type="entry name" value="MM_CoA_mutase_beta"/>
    <property type="match status" value="1"/>
</dbReference>
<feature type="compositionally biased region" description="Low complexity" evidence="2">
    <location>
        <begin position="437"/>
        <end position="450"/>
    </location>
</feature>
<dbReference type="Pfam" id="PF01642">
    <property type="entry name" value="MM_CoA_mutase"/>
    <property type="match status" value="1"/>
</dbReference>
<feature type="region of interest" description="Disordered" evidence="2">
    <location>
        <begin position="431"/>
        <end position="452"/>
    </location>
</feature>
<gene>
    <name evidence="4" type="ORF">RHODO2019_02905</name>
</gene>
<comment type="subunit">
    <text evidence="1">Heterodimer of an alpha and a beta chain.</text>
</comment>
<dbReference type="EMBL" id="CP110615">
    <property type="protein sequence ID" value="UZJ25441.1"/>
    <property type="molecule type" value="Genomic_DNA"/>
</dbReference>
<dbReference type="PANTHER" id="PTHR48101:SF4">
    <property type="entry name" value="METHYLMALONYL-COA MUTASE, MITOCHONDRIAL"/>
    <property type="match status" value="1"/>
</dbReference>
<dbReference type="InterPro" id="IPR006099">
    <property type="entry name" value="MeMalonylCoA_mutase_a/b_cat"/>
</dbReference>